<evidence type="ECO:0000313" key="1">
    <source>
        <dbReference type="EMBL" id="QJY36565.1"/>
    </source>
</evidence>
<dbReference type="Gene3D" id="3.30.870.10">
    <property type="entry name" value="Endonuclease Chain A"/>
    <property type="match status" value="1"/>
</dbReference>
<accession>A0AAE7DXI6</accession>
<evidence type="ECO:0008006" key="3">
    <source>
        <dbReference type="Google" id="ProtNLM"/>
    </source>
</evidence>
<dbReference type="EMBL" id="CP053541">
    <property type="protein sequence ID" value="QJY36565.1"/>
    <property type="molecule type" value="Genomic_DNA"/>
</dbReference>
<organism evidence="1 2">
    <name type="scientific">Vibrio europaeus</name>
    <dbReference type="NCBI Taxonomy" id="300876"/>
    <lineage>
        <taxon>Bacteria</taxon>
        <taxon>Pseudomonadati</taxon>
        <taxon>Pseudomonadota</taxon>
        <taxon>Gammaproteobacteria</taxon>
        <taxon>Vibrionales</taxon>
        <taxon>Vibrionaceae</taxon>
        <taxon>Vibrio</taxon>
        <taxon>Vibrio oreintalis group</taxon>
    </lineage>
</organism>
<dbReference type="AlphaFoldDB" id="A0AAE7DXI6"/>
<reference evidence="1 2" key="1">
    <citation type="submission" date="2020-05" db="EMBL/GenBank/DDBJ databases">
        <title>First description outside Europe of the emergent pathogen for shellfish aquaculture Vibrio europaeus.</title>
        <authorList>
            <person name="Dubert J."/>
            <person name="Rojas R."/>
        </authorList>
    </citation>
    <scope>NUCLEOTIDE SEQUENCE [LARGE SCALE GENOMIC DNA]</scope>
    <source>
        <strain evidence="1 2">NPI-1</strain>
    </source>
</reference>
<protein>
    <recommendedName>
        <fullName evidence="3">PLD phosphodiesterase domain-containing protein</fullName>
    </recommendedName>
</protein>
<evidence type="ECO:0000313" key="2">
    <source>
        <dbReference type="Proteomes" id="UP000501443"/>
    </source>
</evidence>
<dbReference type="Proteomes" id="UP000501443">
    <property type="component" value="Chromosome 1"/>
</dbReference>
<name>A0AAE7DXI6_9VIBR</name>
<sequence>MTDIEFELDFGEYNFYRILHRPVHKLDTCLYISTFNVDLDNGLVSLFKRYDTVKIVVNPKPLGDQIKKGYKNSFNEMSSNLIRLLKEPNVELYFNRHLHAKIIATQSATYVGSANYSYHSSNSIEAGYVSTNVANNRDVIDQFENTILGNAISLNTFVKNVGTNQKTNKIQLAIDHVLPMYQSLITTVEEAFKLPDPYYPDGGQRYITGIATIIEKMNMISKYVYREFDRDSLNIETLLLSSKWESSLLGILGQVEQYIKESQRLTKLAEDDDCLDTMTYEDYDRFYGEGTIDKFEKLSNTYEKAHRVTDQMRLDLTSELHQIRNYLFSLSTLRKNYRDSISSSAKK</sequence>
<gene>
    <name evidence="1" type="ORF">HOO69_08015</name>
</gene>
<dbReference type="RefSeq" id="WP_171801794.1">
    <property type="nucleotide sequence ID" value="NZ_CP053541.1"/>
</dbReference>
<dbReference type="SUPFAM" id="SSF56024">
    <property type="entry name" value="Phospholipase D/nuclease"/>
    <property type="match status" value="1"/>
</dbReference>
<proteinExistence type="predicted"/>